<dbReference type="InterPro" id="IPR050640">
    <property type="entry name" value="Bact_2-comp_sensor_kinase"/>
</dbReference>
<comment type="caution">
    <text evidence="3">The sequence shown here is derived from an EMBL/GenBank/DDBJ whole genome shotgun (WGS) entry which is preliminary data.</text>
</comment>
<feature type="transmembrane region" description="Helical" evidence="1">
    <location>
        <begin position="72"/>
        <end position="92"/>
    </location>
</feature>
<reference evidence="3 4" key="1">
    <citation type="submission" date="2015-11" db="EMBL/GenBank/DDBJ databases">
        <title>Sequence of Pedobacter ginsenosidimutans.</title>
        <authorList>
            <person name="Carson E."/>
            <person name="Keyser V."/>
            <person name="Newman J."/>
            <person name="Miller J."/>
        </authorList>
    </citation>
    <scope>NUCLEOTIDE SEQUENCE [LARGE SCALE GENOMIC DNA]</scope>
    <source>
        <strain evidence="3 4">KACC 14530</strain>
    </source>
</reference>
<feature type="domain" description="Signal transduction histidine kinase internal region" evidence="2">
    <location>
        <begin position="112"/>
        <end position="191"/>
    </location>
</feature>
<evidence type="ECO:0000313" key="3">
    <source>
        <dbReference type="EMBL" id="KRT15900.1"/>
    </source>
</evidence>
<evidence type="ECO:0000256" key="1">
    <source>
        <dbReference type="SAM" id="Phobius"/>
    </source>
</evidence>
<protein>
    <recommendedName>
        <fullName evidence="2">Signal transduction histidine kinase internal region domain-containing protein</fullName>
    </recommendedName>
</protein>
<gene>
    <name evidence="3" type="ORF">ASU31_12380</name>
</gene>
<dbReference type="SUPFAM" id="SSF55874">
    <property type="entry name" value="ATPase domain of HSP90 chaperone/DNA topoisomerase II/histidine kinase"/>
    <property type="match status" value="1"/>
</dbReference>
<dbReference type="PANTHER" id="PTHR34220:SF7">
    <property type="entry name" value="SENSOR HISTIDINE KINASE YPDA"/>
    <property type="match status" value="1"/>
</dbReference>
<accession>A0A0T5VPU7</accession>
<dbReference type="GO" id="GO:0016020">
    <property type="term" value="C:membrane"/>
    <property type="evidence" value="ECO:0007669"/>
    <property type="project" value="InterPro"/>
</dbReference>
<dbReference type="InterPro" id="IPR010559">
    <property type="entry name" value="Sig_transdc_His_kin_internal"/>
</dbReference>
<dbReference type="InterPro" id="IPR036890">
    <property type="entry name" value="HATPase_C_sf"/>
</dbReference>
<dbReference type="GO" id="GO:0000155">
    <property type="term" value="F:phosphorelay sensor kinase activity"/>
    <property type="evidence" value="ECO:0007669"/>
    <property type="project" value="InterPro"/>
</dbReference>
<evidence type="ECO:0000259" key="2">
    <source>
        <dbReference type="Pfam" id="PF06580"/>
    </source>
</evidence>
<dbReference type="Pfam" id="PF06580">
    <property type="entry name" value="His_kinase"/>
    <property type="match status" value="1"/>
</dbReference>
<dbReference type="STRING" id="687842.ASU31_12380"/>
<dbReference type="EMBL" id="LMZQ01000007">
    <property type="protein sequence ID" value="KRT15900.1"/>
    <property type="molecule type" value="Genomic_DNA"/>
</dbReference>
<keyword evidence="1" id="KW-1133">Transmembrane helix</keyword>
<evidence type="ECO:0000313" key="4">
    <source>
        <dbReference type="Proteomes" id="UP000051950"/>
    </source>
</evidence>
<keyword evidence="1" id="KW-0812">Transmembrane</keyword>
<keyword evidence="4" id="KW-1185">Reference proteome</keyword>
<dbReference type="AlphaFoldDB" id="A0A0T5VPU7"/>
<dbReference type="PANTHER" id="PTHR34220">
    <property type="entry name" value="SENSOR HISTIDINE KINASE YPDA"/>
    <property type="match status" value="1"/>
</dbReference>
<name>A0A0T5VPU7_9SPHI</name>
<sequence length="315" mass="36154">MIASYFLAYIIIPRLITAKNYYPIAAYFFVGSYIICVCARIVVVHVLEPIIRTPPFSQESVLEIIIDVPTLITHYFPLTFSAAWIFAFIKLIKEQYIVQQHKLSLEKERAETELKTLKAQLNPHFLFNTLNNIYSLSLVNSPVTSKSIAGLSEILDHVLYRCNGMYVPLSAEITLIENYIELEKLRYGGRLEVNFTHVIDHDTNIAPLILLSLVENAFKHGAGEDIGDPIINIDLKLNDNRFRFMVSNSFMPGKDKEENRIGINNITKQLQLLYPKQYDLSITTHNHIFVVLLHINLKNNISKEQNSYESKMSFS</sequence>
<dbReference type="Proteomes" id="UP000051950">
    <property type="component" value="Unassembled WGS sequence"/>
</dbReference>
<proteinExistence type="predicted"/>
<keyword evidence="1" id="KW-0472">Membrane</keyword>
<organism evidence="3 4">
    <name type="scientific">Pedobacter ginsenosidimutans</name>
    <dbReference type="NCBI Taxonomy" id="687842"/>
    <lineage>
        <taxon>Bacteria</taxon>
        <taxon>Pseudomonadati</taxon>
        <taxon>Bacteroidota</taxon>
        <taxon>Sphingobacteriia</taxon>
        <taxon>Sphingobacteriales</taxon>
        <taxon>Sphingobacteriaceae</taxon>
        <taxon>Pedobacter</taxon>
    </lineage>
</organism>
<dbReference type="OrthoDB" id="9792992at2"/>
<feature type="transmembrane region" description="Helical" evidence="1">
    <location>
        <begin position="21"/>
        <end position="47"/>
    </location>
</feature>
<dbReference type="Gene3D" id="3.30.565.10">
    <property type="entry name" value="Histidine kinase-like ATPase, C-terminal domain"/>
    <property type="match status" value="1"/>
</dbReference>